<keyword evidence="2" id="KW-0677">Repeat</keyword>
<dbReference type="PRINTS" id="PR00313">
    <property type="entry name" value="CABNDNGRPT"/>
</dbReference>
<evidence type="ECO:0000256" key="1">
    <source>
        <dbReference type="ARBA" id="ARBA00022729"/>
    </source>
</evidence>
<dbReference type="GO" id="GO:0008305">
    <property type="term" value="C:integrin complex"/>
    <property type="evidence" value="ECO:0007669"/>
    <property type="project" value="InterPro"/>
</dbReference>
<dbReference type="PANTHER" id="PTHR23221:SF7">
    <property type="entry name" value="PHOSPHATIDYLINOSITOL-GLYCAN-SPECIFIC PHOSPHOLIPASE D"/>
    <property type="match status" value="1"/>
</dbReference>
<dbReference type="KEGG" id="nfl:COO91_04852"/>
<dbReference type="InterPro" id="IPR028994">
    <property type="entry name" value="Integrin_alpha_N"/>
</dbReference>
<dbReference type="EMBL" id="CP024785">
    <property type="protein sequence ID" value="AUB38875.1"/>
    <property type="molecule type" value="Genomic_DNA"/>
</dbReference>
<sequence>MASNPAVFNLSDLNGDNGFAIIGFDLGYSFVNINTSVSSAGDINGDGFDDLIIGAVQTNFNGAKKLLAGESYVVFGKSSGFGASFDLLSLDGSNGFKINGIDEGDKLGISVSSGKDINGDGFDDLIIGALDASPNGKYNAGESYVVFGKSSSFGASFDLLSLNGSNGFVINGIDAGDKSGSSLSNAGDINGDGIDDLIIGARGASPNGNLRAGESYVVFGSSSGFGASLNLSDLNGSNGFVINGINEGDYSGVFVSNAGDINGDGIDDLIIGANGASPNGKYRAGGSYVVFGKTSGFGSVLNLSSLDGSNGFVINGINEFDFSGNSVSNAGDINGDGIDDLIIGASGASLNGQRQAGKSYVVFGSNSGFGASFNLLSLDGSNGFVFNGIDAYDNSGSSISSAGDFNGDGFDDLIIGASGASPNGKYRAGESYVVFGSSSGFGAVINPSDLNGSNGFVINGIDADDFSGSSISSAGDINGDGFDDLSIGAPVLSRDVATTIKRYVIFGFATTTDPNQPVAVINRVSSNENTAINISVLANHSNPLTVTNVNGSVVTVGTSITLNSGALLTFNADNTFTYNPNAEFETLGVGETGIDGFSYTIRDGISTSTNRVNLTINGVNDAPTLISAFNLSSLNGSNGFTINGIDAYDYSGSRISSAGDINGDGFDDLIIGATGRDSSIAGAEESYVVFGSSSGFGASLNLSSLDGSNGFLINDIDPYDSRISSAGDINGDGIDDLIIGASGASPNGKYSAGESYVVFGSSSGFGASLNLSSLNGSNGFLINGINERDLSGGSVSSAGDINADGINDLIIGAGNASPNGQSVAGESYVVFGKTSGFGSVLNLSSLDGSNGFVLNGIDTSDNSGNSVSSAGDINGDGIDDLIIGAPLADPNGKYSAGESYVVFGKTSGFGASLNLSSLDGSNGFVINGINERDNSGNSVSSAGDFNGDGIDDLIIAAGESYVVFGKTSGFGASLNLSSLDGSNGFAINGNGGFDYSGRSVRSAGDFNGDGFDDLIIGAPNASANGQRQAGQSYVLFGSSSGFGASFNLSSLNGSNGFALNGINANDSLGNSVSSAGDFNRDGFDDLIIGARDASFNGKSRAGESYVIFGFAPKATTEEDTPVNIIASTILRRYTDVEGDTLSISDFTNPANGTLTFNNNDTLGNASDDYLIYTPNPNYNGADSFTYTVSDHNGGTITGTFNVNVKPANDVPVAVNDTATSAKNTAVSIRANTLLANDRDIDSINLSITGVSSATNGIAVLKNNGTPKNSADDFIVFTPTSGFSGAANFNYTITDGQLTSTAKVTVQVGDRLFASNGNDHLNGTPGNDYLCGGNGNDTLVGGNGNDRLSGGFGSDILTGGNGQDKFIFAPREGTDTITDFCKYIDLIGLSGGLTFKQLSFSSNNIIVTATNEILATLTGINTTTLTATNFTIV</sequence>
<dbReference type="PROSITE" id="PS00330">
    <property type="entry name" value="HEMOLYSIN_CALCIUM"/>
    <property type="match status" value="3"/>
</dbReference>
<dbReference type="InterPro" id="IPR018511">
    <property type="entry name" value="Hemolysin-typ_Ca-bd_CS"/>
</dbReference>
<dbReference type="InterPro" id="IPR000413">
    <property type="entry name" value="Integrin_alpha"/>
</dbReference>
<dbReference type="Pfam" id="PF00353">
    <property type="entry name" value="HemolysinCabind"/>
    <property type="match status" value="1"/>
</dbReference>
<dbReference type="InterPro" id="IPR041690">
    <property type="entry name" value="Cadherin_5"/>
</dbReference>
<dbReference type="InterPro" id="IPR013517">
    <property type="entry name" value="FG-GAP"/>
</dbReference>
<dbReference type="InterPro" id="IPR011049">
    <property type="entry name" value="Serralysin-like_metalloprot_C"/>
</dbReference>
<dbReference type="Gene3D" id="2.150.10.10">
    <property type="entry name" value="Serralysin-like metalloprotease, C-terminal"/>
    <property type="match status" value="1"/>
</dbReference>
<keyword evidence="7" id="KW-1185">Reference proteome</keyword>
<dbReference type="SUPFAM" id="SSF69318">
    <property type="entry name" value="Integrin alpha N-terminal domain"/>
    <property type="match status" value="2"/>
</dbReference>
<dbReference type="SMART" id="SM00191">
    <property type="entry name" value="Int_alpha"/>
    <property type="match status" value="14"/>
</dbReference>
<evidence type="ECO:0000256" key="2">
    <source>
        <dbReference type="ARBA" id="ARBA00022737"/>
    </source>
</evidence>
<evidence type="ECO:0000256" key="4">
    <source>
        <dbReference type="ARBA" id="ARBA00023180"/>
    </source>
</evidence>
<gene>
    <name evidence="6" type="ORF">COO91_04852</name>
</gene>
<dbReference type="PRINTS" id="PR01185">
    <property type="entry name" value="INTEGRINA"/>
</dbReference>
<organism evidence="6 7">
    <name type="scientific">Nostoc flagelliforme CCNUN1</name>
    <dbReference type="NCBI Taxonomy" id="2038116"/>
    <lineage>
        <taxon>Bacteria</taxon>
        <taxon>Bacillati</taxon>
        <taxon>Cyanobacteriota</taxon>
        <taxon>Cyanophyceae</taxon>
        <taxon>Nostocales</taxon>
        <taxon>Nostocaceae</taxon>
        <taxon>Nostoc</taxon>
    </lineage>
</organism>
<dbReference type="GO" id="GO:0007155">
    <property type="term" value="P:cell adhesion"/>
    <property type="evidence" value="ECO:0007669"/>
    <property type="project" value="InterPro"/>
</dbReference>
<feature type="domain" description="Cadherin-like" evidence="5">
    <location>
        <begin position="1114"/>
        <end position="1205"/>
    </location>
</feature>
<keyword evidence="4" id="KW-0325">Glycoprotein</keyword>
<dbReference type="Gene3D" id="2.130.10.130">
    <property type="entry name" value="Integrin alpha, N-terminal"/>
    <property type="match status" value="9"/>
</dbReference>
<evidence type="ECO:0000256" key="3">
    <source>
        <dbReference type="ARBA" id="ARBA00022801"/>
    </source>
</evidence>
<dbReference type="PROSITE" id="PS51470">
    <property type="entry name" value="FG_GAP"/>
    <property type="match status" value="6"/>
</dbReference>
<dbReference type="PANTHER" id="PTHR23221">
    <property type="entry name" value="GLYCOSYLPHOSPHATIDYLINOSITOL PHOSPHOLIPASE D"/>
    <property type="match status" value="1"/>
</dbReference>
<dbReference type="Pfam" id="PF17963">
    <property type="entry name" value="Big_9"/>
    <property type="match status" value="1"/>
</dbReference>
<dbReference type="InterPro" id="IPR013519">
    <property type="entry name" value="Int_alpha_beta-p"/>
</dbReference>
<dbReference type="GO" id="GO:0005509">
    <property type="term" value="F:calcium ion binding"/>
    <property type="evidence" value="ECO:0007669"/>
    <property type="project" value="InterPro"/>
</dbReference>
<reference evidence="6 7" key="1">
    <citation type="submission" date="2017-11" db="EMBL/GenBank/DDBJ databases">
        <title>Complete genome of a free-living desiccation-tolerant cyanobacterium and its photosynthetic adaptation to extreme terrestrial habitat.</title>
        <authorList>
            <person name="Shang J."/>
        </authorList>
    </citation>
    <scope>NUCLEOTIDE SEQUENCE [LARGE SCALE GENOMIC DNA]</scope>
    <source>
        <strain evidence="6 7">CCNUN1</strain>
    </source>
</reference>
<dbReference type="InterPro" id="IPR001343">
    <property type="entry name" value="Hemolysn_Ca-bd"/>
</dbReference>
<evidence type="ECO:0000313" key="6">
    <source>
        <dbReference type="EMBL" id="AUB38875.1"/>
    </source>
</evidence>
<dbReference type="SUPFAM" id="SSF51120">
    <property type="entry name" value="beta-Roll"/>
    <property type="match status" value="1"/>
</dbReference>
<dbReference type="Pfam" id="PF17892">
    <property type="entry name" value="Cadherin_5"/>
    <property type="match status" value="2"/>
</dbReference>
<feature type="domain" description="Cadherin-like" evidence="5">
    <location>
        <begin position="1208"/>
        <end position="1307"/>
    </location>
</feature>
<protein>
    <submittedName>
        <fullName evidence="6">Ca2+-binding protein, RTX toxin-related</fullName>
    </submittedName>
</protein>
<keyword evidence="3" id="KW-0378">Hydrolase</keyword>
<dbReference type="Proteomes" id="UP000232003">
    <property type="component" value="Chromosome"/>
</dbReference>
<proteinExistence type="predicted"/>
<evidence type="ECO:0000313" key="7">
    <source>
        <dbReference type="Proteomes" id="UP000232003"/>
    </source>
</evidence>
<dbReference type="NCBIfam" id="NF012211">
    <property type="entry name" value="tand_rpt_95"/>
    <property type="match status" value="3"/>
</dbReference>
<name>A0A2K8SVT5_9NOSO</name>
<dbReference type="NCBIfam" id="TIGR01965">
    <property type="entry name" value="VCBS_repeat"/>
    <property type="match status" value="1"/>
</dbReference>
<dbReference type="Pfam" id="PF01839">
    <property type="entry name" value="FG-GAP"/>
    <property type="match status" value="14"/>
</dbReference>
<accession>A0A2K8SVT5</accession>
<keyword evidence="1" id="KW-0732">Signal</keyword>
<evidence type="ECO:0000259" key="5">
    <source>
        <dbReference type="Pfam" id="PF17892"/>
    </source>
</evidence>
<dbReference type="RefSeq" id="WP_100900053.1">
    <property type="nucleotide sequence ID" value="NZ_CAWNNC010000001.1"/>
</dbReference>
<dbReference type="InterPro" id="IPR010221">
    <property type="entry name" value="VCBS_dom"/>
</dbReference>
<dbReference type="GO" id="GO:0016787">
    <property type="term" value="F:hydrolase activity"/>
    <property type="evidence" value="ECO:0007669"/>
    <property type="project" value="UniProtKB-KW"/>
</dbReference>
<dbReference type="OrthoDB" id="462884at2"/>